<dbReference type="GO" id="GO:0003677">
    <property type="term" value="F:DNA binding"/>
    <property type="evidence" value="ECO:0007669"/>
    <property type="project" value="UniProtKB-KW"/>
</dbReference>
<dbReference type="GO" id="GO:0005634">
    <property type="term" value="C:nucleus"/>
    <property type="evidence" value="ECO:0007669"/>
    <property type="project" value="UniProtKB-SubCell"/>
</dbReference>
<evidence type="ECO:0000256" key="3">
    <source>
        <dbReference type="ARBA" id="ARBA00023125"/>
    </source>
</evidence>
<keyword evidence="3" id="KW-0238">DNA-binding</keyword>
<evidence type="ECO:0000256" key="4">
    <source>
        <dbReference type="ARBA" id="ARBA00023163"/>
    </source>
</evidence>
<accession>A0AAD8LP54</accession>
<keyword evidence="4" id="KW-0804">Transcription</keyword>
<feature type="region of interest" description="Disordered" evidence="6">
    <location>
        <begin position="379"/>
        <end position="506"/>
    </location>
</feature>
<dbReference type="Proteomes" id="UP001230268">
    <property type="component" value="Unassembled WGS sequence"/>
</dbReference>
<protein>
    <submittedName>
        <fullName evidence="8">AP2</fullName>
    </submittedName>
</protein>
<comment type="subcellular location">
    <subcellularLocation>
        <location evidence="1">Nucleus</location>
    </subcellularLocation>
</comment>
<dbReference type="GO" id="GO:0003700">
    <property type="term" value="F:DNA-binding transcription factor activity"/>
    <property type="evidence" value="ECO:0007669"/>
    <property type="project" value="InterPro"/>
</dbReference>
<sequence length="646" mass="73471">MHYPYLPSPTVEQEGVVNNPVDMQNTAALYHGMYQCDERLKRARDNTFYYNEETLEKRDYIPGENGYNISDETLMDYAEYQDMLSAHKNYIQAHQQLEKIREFYNQYEAMLYNANESMFNKTRKNIGTRAPPFPASTPQGTNLEHIYPYSKNNHNGEHKLNEHGSRSFRNLNTTVHCSPLEKSPKNSADSTPNSMYNCDIFSIADQECMAYLNVPERVDGMDKQKPENEYSFVSMASVSTVDTTGDDSYRAISSSATLEDFDFTFPSCYQPENFENKIKLPYDVLKRYRDKVFAEHYFDLKKFGNGSELDDKDKSSEEVTVKTANDLFSDFSRHMAAIPQTPHMIDGRINHDFYRRDFFTIAAEQGKGHLFIEKSGLWSEDSGNRPSPQAAVRASALPSRGNKKRKKNDFVNQTAKGDDSKQVHGKTSYSSETNNGSKASNESSEESDNGSYNGSAGSDGSSFRRGRDSDEGSDQDDEGNERKKPRHDSSIVPVESKEEDSDDTDKEYKACAKALKGLKVGGMMVISKRRSLKDSQVYVRKSTACYDYLLDIPLLAEPDPELGAQQYKCIVPGVYWDKRSWIASWYEGGARCYSSFSAKMHGFYKAKYFAIQVRLFKTKGTLKPLDQDAVEKERVQLLSHYASSES</sequence>
<name>A0AAD8LP54_BABGI</name>
<dbReference type="Pfam" id="PF00847">
    <property type="entry name" value="AP2"/>
    <property type="match status" value="1"/>
</dbReference>
<comment type="caution">
    <text evidence="8">The sequence shown here is derived from an EMBL/GenBank/DDBJ whole genome shotgun (WGS) entry which is preliminary data.</text>
</comment>
<keyword evidence="9" id="KW-1185">Reference proteome</keyword>
<evidence type="ECO:0000256" key="2">
    <source>
        <dbReference type="ARBA" id="ARBA00023015"/>
    </source>
</evidence>
<keyword evidence="2" id="KW-0805">Transcription regulation</keyword>
<evidence type="ECO:0000256" key="6">
    <source>
        <dbReference type="SAM" id="MobiDB-lite"/>
    </source>
</evidence>
<dbReference type="Gene3D" id="1.20.5.2050">
    <property type="match status" value="1"/>
</dbReference>
<evidence type="ECO:0000313" key="9">
    <source>
        <dbReference type="Proteomes" id="UP001230268"/>
    </source>
</evidence>
<dbReference type="InterPro" id="IPR001471">
    <property type="entry name" value="AP2/ERF_dom"/>
</dbReference>
<evidence type="ECO:0000259" key="7">
    <source>
        <dbReference type="Pfam" id="PF00847"/>
    </source>
</evidence>
<feature type="domain" description="AP2/ERF" evidence="7">
    <location>
        <begin position="571"/>
        <end position="616"/>
    </location>
</feature>
<evidence type="ECO:0000256" key="1">
    <source>
        <dbReference type="ARBA" id="ARBA00004123"/>
    </source>
</evidence>
<keyword evidence="5" id="KW-0539">Nucleus</keyword>
<gene>
    <name evidence="8" type="ORF">BgAZ_501240</name>
</gene>
<dbReference type="AlphaFoldDB" id="A0AAD8LP54"/>
<feature type="compositionally biased region" description="Low complexity" evidence="6">
    <location>
        <begin position="449"/>
        <end position="463"/>
    </location>
</feature>
<reference evidence="8" key="1">
    <citation type="submission" date="2023-08" db="EMBL/GenBank/DDBJ databases">
        <title>Draft sequence of the Babesia gibsoni genome.</title>
        <authorList>
            <person name="Yamagishi J.Y."/>
            <person name="Xuan X.X."/>
        </authorList>
    </citation>
    <scope>NUCLEOTIDE SEQUENCE</scope>
    <source>
        <strain evidence="8">Azabu</strain>
    </source>
</reference>
<evidence type="ECO:0000256" key="5">
    <source>
        <dbReference type="ARBA" id="ARBA00023242"/>
    </source>
</evidence>
<organism evidence="8 9">
    <name type="scientific">Babesia gibsoni</name>
    <dbReference type="NCBI Taxonomy" id="33632"/>
    <lineage>
        <taxon>Eukaryota</taxon>
        <taxon>Sar</taxon>
        <taxon>Alveolata</taxon>
        <taxon>Apicomplexa</taxon>
        <taxon>Aconoidasida</taxon>
        <taxon>Piroplasmida</taxon>
        <taxon>Babesiidae</taxon>
        <taxon>Babesia</taxon>
    </lineage>
</organism>
<proteinExistence type="predicted"/>
<evidence type="ECO:0000313" key="8">
    <source>
        <dbReference type="EMBL" id="KAK1441792.1"/>
    </source>
</evidence>
<dbReference type="EMBL" id="JAVEPI010000005">
    <property type="protein sequence ID" value="KAK1441792.1"/>
    <property type="molecule type" value="Genomic_DNA"/>
</dbReference>